<dbReference type="SUPFAM" id="SSF110296">
    <property type="entry name" value="Oligoxyloglucan reducing end-specific cellobiohydrolase"/>
    <property type="match status" value="1"/>
</dbReference>
<feature type="signal peptide" evidence="4">
    <location>
        <begin position="1"/>
        <end position="23"/>
    </location>
</feature>
<dbReference type="SUPFAM" id="SSF50939">
    <property type="entry name" value="Sialidases"/>
    <property type="match status" value="1"/>
</dbReference>
<comment type="caution">
    <text evidence="6">The sequence shown here is derived from an EMBL/GenBank/DDBJ whole genome shotgun (WGS) entry which is preliminary data.</text>
</comment>
<sequence>MRKKSIFSTIGTVSALAALLLLAACSGGGTTSASSSTATPTSSTTQTPATAETPVANSTLTATLPSSVKGPLTAIRMLTTQQGWAMTANAILKTTDGGRHWTNVTPPNAPGYQVARGTFIDNLYAWVVSAQETQNKVIIQHTTDGGQTWSSLTLDVQDPAGVDMLHFSGNEGWFEAITSPGAGSQGAYIFRTTDAGQTWKLISQAGRNGLPLGGFKSGLSFKDASTVYATIRSTTGQLTDPGLYVSRDGGFTWQEQQLTPPAGLTVQQIGTTPPIFFGNTGLLPVYITTPDGHAHLVLYHSNDGGSSWFPTLPIETSADSTYVADTSHAWASDWQSGKLFYTTDGGKSWQTALVRPGKLKEMSFADANNGWAVTESQLLHTWDGGKTWGNISYTNQ</sequence>
<name>A0ABQ3V3T7_9CHLR</name>
<evidence type="ECO:0000256" key="4">
    <source>
        <dbReference type="SAM" id="SignalP"/>
    </source>
</evidence>
<evidence type="ECO:0000256" key="1">
    <source>
        <dbReference type="ARBA" id="ARBA00022531"/>
    </source>
</evidence>
<proteinExistence type="predicted"/>
<dbReference type="PROSITE" id="PS51257">
    <property type="entry name" value="PROKAR_LIPOPROTEIN"/>
    <property type="match status" value="1"/>
</dbReference>
<evidence type="ECO:0000313" key="6">
    <source>
        <dbReference type="EMBL" id="GHO59834.1"/>
    </source>
</evidence>
<feature type="region of interest" description="Disordered" evidence="3">
    <location>
        <begin position="30"/>
        <end position="57"/>
    </location>
</feature>
<dbReference type="Proteomes" id="UP000654345">
    <property type="component" value="Unassembled WGS sequence"/>
</dbReference>
<accession>A0ABQ3V3T7</accession>
<evidence type="ECO:0000256" key="2">
    <source>
        <dbReference type="ARBA" id="ARBA00023276"/>
    </source>
</evidence>
<evidence type="ECO:0000313" key="7">
    <source>
        <dbReference type="Proteomes" id="UP000654345"/>
    </source>
</evidence>
<keyword evidence="2" id="KW-0604">Photosystem II</keyword>
<dbReference type="Gene3D" id="2.130.10.10">
    <property type="entry name" value="YVTN repeat-like/Quinoprotein amine dehydrogenase"/>
    <property type="match status" value="2"/>
</dbReference>
<reference evidence="6 7" key="1">
    <citation type="journal article" date="2021" name="Int. J. Syst. Evol. Microbiol.">
        <title>Reticulibacter mediterranei gen. nov., sp. nov., within the new family Reticulibacteraceae fam. nov., and Ktedonospora formicarum gen. nov., sp. nov., Ktedonobacter robiniae sp. nov., Dictyobacter formicarum sp. nov. and Dictyobacter arantiisoli sp. nov., belonging to the class Ktedonobacteria.</title>
        <authorList>
            <person name="Yabe S."/>
            <person name="Zheng Y."/>
            <person name="Wang C.M."/>
            <person name="Sakai Y."/>
            <person name="Abe K."/>
            <person name="Yokota A."/>
            <person name="Donadio S."/>
            <person name="Cavaletti L."/>
            <person name="Monciardini P."/>
        </authorList>
    </citation>
    <scope>NUCLEOTIDE SEQUENCE [LARGE SCALE GENOMIC DNA]</scope>
    <source>
        <strain evidence="6 7">SOSP1-30</strain>
    </source>
</reference>
<feature type="chain" id="PRO_5045283869" description="Photosynthesis system II assembly factor Ycf48/Hcf136-like domain-containing protein" evidence="4">
    <location>
        <begin position="24"/>
        <end position="396"/>
    </location>
</feature>
<feature type="domain" description="Photosynthesis system II assembly factor Ycf48/Hcf136-like" evidence="5">
    <location>
        <begin position="75"/>
        <end position="202"/>
    </location>
</feature>
<dbReference type="PANTHER" id="PTHR47199:SF2">
    <property type="entry name" value="PHOTOSYSTEM II STABILITY_ASSEMBLY FACTOR HCF136, CHLOROPLASTIC"/>
    <property type="match status" value="1"/>
</dbReference>
<dbReference type="PANTHER" id="PTHR47199">
    <property type="entry name" value="PHOTOSYSTEM II STABILITY/ASSEMBLY FACTOR HCF136, CHLOROPLASTIC"/>
    <property type="match status" value="1"/>
</dbReference>
<dbReference type="InterPro" id="IPR036278">
    <property type="entry name" value="Sialidase_sf"/>
</dbReference>
<keyword evidence="1" id="KW-0602">Photosynthesis</keyword>
<evidence type="ECO:0000256" key="3">
    <source>
        <dbReference type="SAM" id="MobiDB-lite"/>
    </source>
</evidence>
<dbReference type="InterPro" id="IPR015943">
    <property type="entry name" value="WD40/YVTN_repeat-like_dom_sf"/>
</dbReference>
<protein>
    <recommendedName>
        <fullName evidence="5">Photosynthesis system II assembly factor Ycf48/Hcf136-like domain-containing protein</fullName>
    </recommendedName>
</protein>
<dbReference type="InterPro" id="IPR028203">
    <property type="entry name" value="PSII_CF48-like_dom"/>
</dbReference>
<dbReference type="CDD" id="cd15482">
    <property type="entry name" value="Sialidase_non-viral"/>
    <property type="match status" value="1"/>
</dbReference>
<evidence type="ECO:0000259" key="5">
    <source>
        <dbReference type="Pfam" id="PF14870"/>
    </source>
</evidence>
<organism evidence="6 7">
    <name type="scientific">Ktedonobacter robiniae</name>
    <dbReference type="NCBI Taxonomy" id="2778365"/>
    <lineage>
        <taxon>Bacteria</taxon>
        <taxon>Bacillati</taxon>
        <taxon>Chloroflexota</taxon>
        <taxon>Ktedonobacteria</taxon>
        <taxon>Ktedonobacterales</taxon>
        <taxon>Ktedonobacteraceae</taxon>
        <taxon>Ktedonobacter</taxon>
    </lineage>
</organism>
<keyword evidence="4" id="KW-0732">Signal</keyword>
<dbReference type="Pfam" id="PF14870">
    <property type="entry name" value="PSII_BNR"/>
    <property type="match status" value="1"/>
</dbReference>
<feature type="compositionally biased region" description="Low complexity" evidence="3">
    <location>
        <begin position="30"/>
        <end position="56"/>
    </location>
</feature>
<dbReference type="RefSeq" id="WP_201375978.1">
    <property type="nucleotide sequence ID" value="NZ_BNJG01000003.1"/>
</dbReference>
<keyword evidence="7" id="KW-1185">Reference proteome</keyword>
<dbReference type="Pfam" id="PF02012">
    <property type="entry name" value="BNR"/>
    <property type="match status" value="1"/>
</dbReference>
<gene>
    <name evidence="6" type="ORF">KSB_83090</name>
</gene>
<dbReference type="InterPro" id="IPR002860">
    <property type="entry name" value="BNR_rpt"/>
</dbReference>
<dbReference type="EMBL" id="BNJG01000003">
    <property type="protein sequence ID" value="GHO59834.1"/>
    <property type="molecule type" value="Genomic_DNA"/>
</dbReference>